<proteinExistence type="predicted"/>
<accession>A0A7R9DI65</accession>
<gene>
    <name evidence="2" type="ORF">TPSB3V08_LOCUS10168</name>
</gene>
<reference evidence="2" key="1">
    <citation type="submission" date="2020-11" db="EMBL/GenBank/DDBJ databases">
        <authorList>
            <person name="Tran Van P."/>
        </authorList>
    </citation>
    <scope>NUCLEOTIDE SEQUENCE</scope>
</reference>
<organism evidence="2">
    <name type="scientific">Timema poppense</name>
    <name type="common">Walking stick</name>
    <dbReference type="NCBI Taxonomy" id="170557"/>
    <lineage>
        <taxon>Eukaryota</taxon>
        <taxon>Metazoa</taxon>
        <taxon>Ecdysozoa</taxon>
        <taxon>Arthropoda</taxon>
        <taxon>Hexapoda</taxon>
        <taxon>Insecta</taxon>
        <taxon>Pterygota</taxon>
        <taxon>Neoptera</taxon>
        <taxon>Polyneoptera</taxon>
        <taxon>Phasmatodea</taxon>
        <taxon>Timematodea</taxon>
        <taxon>Timematoidea</taxon>
        <taxon>Timematidae</taxon>
        <taxon>Timema</taxon>
    </lineage>
</organism>
<evidence type="ECO:0000256" key="1">
    <source>
        <dbReference type="SAM" id="MobiDB-lite"/>
    </source>
</evidence>
<name>A0A7R9DI65_TIMPO</name>
<evidence type="ECO:0000313" key="2">
    <source>
        <dbReference type="EMBL" id="CAD7415185.1"/>
    </source>
</evidence>
<dbReference type="EMBL" id="OD008870">
    <property type="protein sequence ID" value="CAD7415185.1"/>
    <property type="molecule type" value="Genomic_DNA"/>
</dbReference>
<dbReference type="AlphaFoldDB" id="A0A7R9DI65"/>
<sequence>MASLVLTDSSQLTSDSQHLEKDLGFLRIGSLNMRVKKTTEAFSNFLGVGTPSSDKLHKTWGSADNIQQVEKDLGFLRIGSLNMRVKKTTEAFSNFLGVGTPSSDKLHKTWGSADNIQQVEQVMQPPKFAPVKRRRPRRPQDITVSHSTPSTPPSQLRSSIVGSVADSDSDNACGFDSNWKGTV</sequence>
<feature type="region of interest" description="Disordered" evidence="1">
    <location>
        <begin position="129"/>
        <end position="158"/>
    </location>
</feature>
<protein>
    <submittedName>
        <fullName evidence="2">Uncharacterized protein</fullName>
    </submittedName>
</protein>